<evidence type="ECO:0000259" key="1">
    <source>
        <dbReference type="Pfam" id="PF14452"/>
    </source>
</evidence>
<accession>C1F6N5</accession>
<evidence type="ECO:0000313" key="3">
    <source>
        <dbReference type="Proteomes" id="UP000002207"/>
    </source>
</evidence>
<dbReference type="InterPro" id="IPR027802">
    <property type="entry name" value="Multi-ubiquitin_dom"/>
</dbReference>
<feature type="domain" description="Multi-ubiquitin" evidence="1">
    <location>
        <begin position="174"/>
        <end position="247"/>
    </location>
</feature>
<proteinExistence type="predicted"/>
<evidence type="ECO:0000313" key="2">
    <source>
        <dbReference type="EMBL" id="ACO32420.1"/>
    </source>
</evidence>
<keyword evidence="3" id="KW-1185">Reference proteome</keyword>
<dbReference type="InParanoid" id="C1F6N5"/>
<dbReference type="STRING" id="240015.ACP_1541"/>
<dbReference type="EMBL" id="CP001472">
    <property type="protein sequence ID" value="ACO32420.1"/>
    <property type="molecule type" value="Genomic_DNA"/>
</dbReference>
<dbReference type="OrthoDB" id="512401at2"/>
<dbReference type="eggNOG" id="ENOG502Z7JB">
    <property type="taxonomic scope" value="Bacteria"/>
</dbReference>
<protein>
    <recommendedName>
        <fullName evidence="1">Multi-ubiquitin domain-containing protein</fullName>
    </recommendedName>
</protein>
<dbReference type="KEGG" id="aca:ACP_1541"/>
<sequence length="249" mass="28079">MNNQETENTEDIIEALLAGRMVREHGPYRVLIGNDALHFEPRTIFNPQPTGTQVLQAAGISNLVEYVAYRVLQNGLLEELRPDETTDLRHSGAERFIIFRTDRSFRFLLNGRLFDWGASRITGLTLKKLAVVDPATTTVYLEIPGSAARPIGDQEFVNLAEPGVERFITRAREYRIFVNTRPKEVHTSTLNFWQVVKLAFPQAEPNATTYYTVTYKRGPKVNPEGSLVAGETVHIKDGMLFNVTPTDKS</sequence>
<feature type="domain" description="Multi-ubiquitin" evidence="1">
    <location>
        <begin position="39"/>
        <end position="100"/>
    </location>
</feature>
<organism evidence="2 3">
    <name type="scientific">Acidobacterium capsulatum (strain ATCC 51196 / DSM 11244 / BCRC 80197 / JCM 7670 / NBRC 15755 / NCIMB 13165 / 161)</name>
    <dbReference type="NCBI Taxonomy" id="240015"/>
    <lineage>
        <taxon>Bacteria</taxon>
        <taxon>Pseudomonadati</taxon>
        <taxon>Acidobacteriota</taxon>
        <taxon>Terriglobia</taxon>
        <taxon>Terriglobales</taxon>
        <taxon>Acidobacteriaceae</taxon>
        <taxon>Acidobacterium</taxon>
    </lineage>
</organism>
<dbReference type="HOGENOM" id="CLU_097421_0_0_0"/>
<dbReference type="RefSeq" id="WP_015896669.1">
    <property type="nucleotide sequence ID" value="NC_012483.1"/>
</dbReference>
<reference evidence="2 3" key="1">
    <citation type="journal article" date="2009" name="Appl. Environ. Microbiol.">
        <title>Three genomes from the phylum Acidobacteria provide insight into the lifestyles of these microorganisms in soils.</title>
        <authorList>
            <person name="Ward N.L."/>
            <person name="Challacombe J.F."/>
            <person name="Janssen P.H."/>
            <person name="Henrissat B."/>
            <person name="Coutinho P.M."/>
            <person name="Wu M."/>
            <person name="Xie G."/>
            <person name="Haft D.H."/>
            <person name="Sait M."/>
            <person name="Badger J."/>
            <person name="Barabote R.D."/>
            <person name="Bradley B."/>
            <person name="Brettin T.S."/>
            <person name="Brinkac L.M."/>
            <person name="Bruce D."/>
            <person name="Creasy T."/>
            <person name="Daugherty S.C."/>
            <person name="Davidsen T.M."/>
            <person name="DeBoy R.T."/>
            <person name="Detter J.C."/>
            <person name="Dodson R.J."/>
            <person name="Durkin A.S."/>
            <person name="Ganapathy A."/>
            <person name="Gwinn-Giglio M."/>
            <person name="Han C.S."/>
            <person name="Khouri H."/>
            <person name="Kiss H."/>
            <person name="Kothari S.P."/>
            <person name="Madupu R."/>
            <person name="Nelson K.E."/>
            <person name="Nelson W.C."/>
            <person name="Paulsen I."/>
            <person name="Penn K."/>
            <person name="Ren Q."/>
            <person name="Rosovitz M.J."/>
            <person name="Selengut J.D."/>
            <person name="Shrivastava S."/>
            <person name="Sullivan S.A."/>
            <person name="Tapia R."/>
            <person name="Thompson L.S."/>
            <person name="Watkins K.L."/>
            <person name="Yang Q."/>
            <person name="Yu C."/>
            <person name="Zafar N."/>
            <person name="Zhou L."/>
            <person name="Kuske C.R."/>
        </authorList>
    </citation>
    <scope>NUCLEOTIDE SEQUENCE [LARGE SCALE GENOMIC DNA]</scope>
    <source>
        <strain evidence="3">ATCC 51196 / DSM 11244 / BCRC 80197 / JCM 7670 / NBRC 15755 / NCIMB 13165 / 161</strain>
    </source>
</reference>
<dbReference type="AlphaFoldDB" id="C1F6N5"/>
<dbReference type="Proteomes" id="UP000002207">
    <property type="component" value="Chromosome"/>
</dbReference>
<name>C1F6N5_ACIC5</name>
<feature type="domain" description="Multi-ubiquitin" evidence="1">
    <location>
        <begin position="105"/>
        <end position="170"/>
    </location>
</feature>
<gene>
    <name evidence="2" type="ordered locus">ACP_1541</name>
</gene>
<dbReference type="Pfam" id="PF14452">
    <property type="entry name" value="Multi_ubiq"/>
    <property type="match status" value="3"/>
</dbReference>